<dbReference type="EMBL" id="UINC01102686">
    <property type="protein sequence ID" value="SVC64502.1"/>
    <property type="molecule type" value="Genomic_DNA"/>
</dbReference>
<evidence type="ECO:0000313" key="1">
    <source>
        <dbReference type="EMBL" id="SVC64502.1"/>
    </source>
</evidence>
<proteinExistence type="predicted"/>
<dbReference type="AlphaFoldDB" id="A0A382NXR6"/>
<protein>
    <submittedName>
        <fullName evidence="1">Uncharacterized protein</fullName>
    </submittedName>
</protein>
<accession>A0A382NXR6</accession>
<reference evidence="1" key="1">
    <citation type="submission" date="2018-05" db="EMBL/GenBank/DDBJ databases">
        <authorList>
            <person name="Lanie J.A."/>
            <person name="Ng W.-L."/>
            <person name="Kazmierczak K.M."/>
            <person name="Andrzejewski T.M."/>
            <person name="Davidsen T.M."/>
            <person name="Wayne K.J."/>
            <person name="Tettelin H."/>
            <person name="Glass J.I."/>
            <person name="Rusch D."/>
            <person name="Podicherti R."/>
            <person name="Tsui H.-C.T."/>
            <person name="Winkler M.E."/>
        </authorList>
    </citation>
    <scope>NUCLEOTIDE SEQUENCE</scope>
</reference>
<organism evidence="1">
    <name type="scientific">marine metagenome</name>
    <dbReference type="NCBI Taxonomy" id="408172"/>
    <lineage>
        <taxon>unclassified sequences</taxon>
        <taxon>metagenomes</taxon>
        <taxon>ecological metagenomes</taxon>
    </lineage>
</organism>
<name>A0A382NXR6_9ZZZZ</name>
<gene>
    <name evidence="1" type="ORF">METZ01_LOCUS317356</name>
</gene>
<sequence>MISVITNGLLGDQEKFVIRIHNPTEGTVQKYKSPEY</sequence>
<feature type="non-terminal residue" evidence="1">
    <location>
        <position position="36"/>
    </location>
</feature>